<dbReference type="GO" id="GO:0000160">
    <property type="term" value="P:phosphorelay signal transduction system"/>
    <property type="evidence" value="ECO:0007669"/>
    <property type="project" value="InterPro"/>
</dbReference>
<dbReference type="Gene3D" id="3.40.50.2300">
    <property type="match status" value="1"/>
</dbReference>
<dbReference type="SUPFAM" id="SSF52172">
    <property type="entry name" value="CheY-like"/>
    <property type="match status" value="1"/>
</dbReference>
<keyword evidence="1" id="KW-0597">Phosphoprotein</keyword>
<dbReference type="InterPro" id="IPR052893">
    <property type="entry name" value="TCS_response_regulator"/>
</dbReference>
<organism evidence="3 4">
    <name type="scientific">Segetibacter aerophilus</name>
    <dbReference type="NCBI Taxonomy" id="670293"/>
    <lineage>
        <taxon>Bacteria</taxon>
        <taxon>Pseudomonadati</taxon>
        <taxon>Bacteroidota</taxon>
        <taxon>Chitinophagia</taxon>
        <taxon>Chitinophagales</taxon>
        <taxon>Chitinophagaceae</taxon>
        <taxon>Segetibacter</taxon>
    </lineage>
</organism>
<evidence type="ECO:0000259" key="2">
    <source>
        <dbReference type="PROSITE" id="PS50110"/>
    </source>
</evidence>
<dbReference type="PROSITE" id="PS50110">
    <property type="entry name" value="RESPONSE_REGULATORY"/>
    <property type="match status" value="1"/>
</dbReference>
<evidence type="ECO:0000256" key="1">
    <source>
        <dbReference type="PROSITE-ProRule" id="PRU00169"/>
    </source>
</evidence>
<dbReference type="OrthoDB" id="958614at2"/>
<dbReference type="PANTHER" id="PTHR44520">
    <property type="entry name" value="RESPONSE REGULATOR RCP1-RELATED"/>
    <property type="match status" value="1"/>
</dbReference>
<reference evidence="3 4" key="1">
    <citation type="submission" date="2019-07" db="EMBL/GenBank/DDBJ databases">
        <title>Whole genome shotgun sequence of Segetibacter aerophilus NBRC 106135.</title>
        <authorList>
            <person name="Hosoyama A."/>
            <person name="Uohara A."/>
            <person name="Ohji S."/>
            <person name="Ichikawa N."/>
        </authorList>
    </citation>
    <scope>NUCLEOTIDE SEQUENCE [LARGE SCALE GENOMIC DNA]</scope>
    <source>
        <strain evidence="3 4">NBRC 106135</strain>
    </source>
</reference>
<name>A0A512BJU9_9BACT</name>
<dbReference type="RefSeq" id="WP_147206218.1">
    <property type="nucleotide sequence ID" value="NZ_BJYT01000039.1"/>
</dbReference>
<feature type="domain" description="Response regulatory" evidence="2">
    <location>
        <begin position="6"/>
        <end position="128"/>
    </location>
</feature>
<dbReference type="Pfam" id="PF00072">
    <property type="entry name" value="Response_reg"/>
    <property type="match status" value="1"/>
</dbReference>
<comment type="caution">
    <text evidence="3">The sequence shown here is derived from an EMBL/GenBank/DDBJ whole genome shotgun (WGS) entry which is preliminary data.</text>
</comment>
<dbReference type="InterPro" id="IPR011006">
    <property type="entry name" value="CheY-like_superfamily"/>
</dbReference>
<accession>A0A512BJU9</accession>
<evidence type="ECO:0000313" key="3">
    <source>
        <dbReference type="EMBL" id="GEO12087.1"/>
    </source>
</evidence>
<dbReference type="Proteomes" id="UP000321513">
    <property type="component" value="Unassembled WGS sequence"/>
</dbReference>
<protein>
    <submittedName>
        <fullName evidence="3">Response regulator</fullName>
    </submittedName>
</protein>
<dbReference type="EMBL" id="BJYT01000039">
    <property type="protein sequence ID" value="GEO12087.1"/>
    <property type="molecule type" value="Genomic_DNA"/>
</dbReference>
<keyword evidence="4" id="KW-1185">Reference proteome</keyword>
<dbReference type="InterPro" id="IPR001789">
    <property type="entry name" value="Sig_transdc_resp-reg_receiver"/>
</dbReference>
<gene>
    <name evidence="3" type="ORF">SAE01_45830</name>
</gene>
<proteinExistence type="predicted"/>
<evidence type="ECO:0000313" key="4">
    <source>
        <dbReference type="Proteomes" id="UP000321513"/>
    </source>
</evidence>
<dbReference type="AlphaFoldDB" id="A0A512BJU9"/>
<dbReference type="SMART" id="SM00448">
    <property type="entry name" value="REC"/>
    <property type="match status" value="1"/>
</dbReference>
<sequence>MKTFHPILIIEDDADDCELIESALDSIGVKNERKCFNNGQDALEYLQTTDEKTFLILSDVNMPVLNGLKLKEIINTNDKLRTQSIPFVFLSTSNSKKDINAAYDLLAQGFFTKPNSFGDLIDLLKNVTNYWETARHPIS</sequence>
<dbReference type="PANTHER" id="PTHR44520:SF2">
    <property type="entry name" value="RESPONSE REGULATOR RCP1"/>
    <property type="match status" value="1"/>
</dbReference>
<feature type="modified residue" description="4-aspartylphosphate" evidence="1">
    <location>
        <position position="59"/>
    </location>
</feature>